<evidence type="ECO:0000256" key="5">
    <source>
        <dbReference type="ARBA" id="ARBA00022759"/>
    </source>
</evidence>
<evidence type="ECO:0000313" key="9">
    <source>
        <dbReference type="EMBL" id="MFC4822494.1"/>
    </source>
</evidence>
<evidence type="ECO:0000256" key="1">
    <source>
        <dbReference type="ARBA" id="ARBA00010875"/>
    </source>
</evidence>
<protein>
    <recommendedName>
        <fullName evidence="8">Endoribonuclease YbeY</fullName>
        <ecNumber evidence="8">3.1.-.-</ecNumber>
    </recommendedName>
</protein>
<dbReference type="PANTHER" id="PTHR46986">
    <property type="entry name" value="ENDORIBONUCLEASE YBEY, CHLOROPLASTIC"/>
    <property type="match status" value="1"/>
</dbReference>
<dbReference type="SUPFAM" id="SSF55486">
    <property type="entry name" value="Metalloproteases ('zincins'), catalytic domain"/>
    <property type="match status" value="1"/>
</dbReference>
<dbReference type="Gene3D" id="3.40.390.30">
    <property type="entry name" value="Metalloproteases ('zincins'), catalytic domain"/>
    <property type="match status" value="1"/>
</dbReference>
<dbReference type="InterPro" id="IPR023091">
    <property type="entry name" value="MetalPrtase_cat_dom_sf_prd"/>
</dbReference>
<gene>
    <name evidence="8 9" type="primary">ybeY</name>
    <name evidence="9" type="ORF">ACFO6Q_19400</name>
</gene>
<evidence type="ECO:0000256" key="4">
    <source>
        <dbReference type="ARBA" id="ARBA00022723"/>
    </source>
</evidence>
<dbReference type="PROSITE" id="PS01306">
    <property type="entry name" value="UPF0054"/>
    <property type="match status" value="1"/>
</dbReference>
<keyword evidence="4 8" id="KW-0479">Metal-binding</keyword>
<comment type="function">
    <text evidence="8">Single strand-specific metallo-endoribonuclease involved in late-stage 70S ribosome quality control and in maturation of the 3' terminus of the 16S rRNA.</text>
</comment>
<dbReference type="InterPro" id="IPR020549">
    <property type="entry name" value="YbeY_CS"/>
</dbReference>
<reference evidence="10" key="1">
    <citation type="journal article" date="2019" name="Int. J. Syst. Evol. Microbiol.">
        <title>The Global Catalogue of Microorganisms (GCM) 10K type strain sequencing project: providing services to taxonomists for standard genome sequencing and annotation.</title>
        <authorList>
            <consortium name="The Broad Institute Genomics Platform"/>
            <consortium name="The Broad Institute Genome Sequencing Center for Infectious Disease"/>
            <person name="Wu L."/>
            <person name="Ma J."/>
        </authorList>
    </citation>
    <scope>NUCLEOTIDE SEQUENCE [LARGE SCALE GENOMIC DNA]</scope>
    <source>
        <strain evidence="10">CCUG 30340</strain>
    </source>
</reference>
<feature type="binding site" evidence="8">
    <location>
        <position position="145"/>
    </location>
    <ligand>
        <name>Zn(2+)</name>
        <dbReference type="ChEBI" id="CHEBI:29105"/>
        <note>catalytic</note>
    </ligand>
</feature>
<keyword evidence="8" id="KW-0698">rRNA processing</keyword>
<keyword evidence="10" id="KW-1185">Reference proteome</keyword>
<keyword evidence="3 8" id="KW-0540">Nuclease</keyword>
<proteinExistence type="inferred from homology"/>
<comment type="subcellular location">
    <subcellularLocation>
        <location evidence="8">Cytoplasm</location>
    </subcellularLocation>
</comment>
<dbReference type="NCBIfam" id="TIGR00043">
    <property type="entry name" value="rRNA maturation RNase YbeY"/>
    <property type="match status" value="1"/>
</dbReference>
<dbReference type="PANTHER" id="PTHR46986:SF1">
    <property type="entry name" value="ENDORIBONUCLEASE YBEY, CHLOROPLASTIC"/>
    <property type="match status" value="1"/>
</dbReference>
<evidence type="ECO:0000256" key="6">
    <source>
        <dbReference type="ARBA" id="ARBA00022801"/>
    </source>
</evidence>
<comment type="caution">
    <text evidence="9">The sequence shown here is derived from an EMBL/GenBank/DDBJ whole genome shotgun (WGS) entry which is preliminary data.</text>
</comment>
<sequence length="174" mass="19456">MRTRTKKTAAAAKPRRASAPPLKLSVWVRNEAGRKGVPLLRSFERWIAAIPDLRHPHHWTELNILIVGRAAGRRYNREFRGRDYATNVLSFPYEAAPGEHSGLLGDLVVCAPVVAREAREQHKAPRDHYAHLTIHGVLHLLGYDHETDADAERMEALERAVLASLGIADPYAGH</sequence>
<dbReference type="EMBL" id="JBHSHD010000017">
    <property type="protein sequence ID" value="MFC4822494.1"/>
    <property type="molecule type" value="Genomic_DNA"/>
</dbReference>
<comment type="cofactor">
    <cofactor evidence="8">
        <name>Zn(2+)</name>
        <dbReference type="ChEBI" id="CHEBI:29105"/>
    </cofactor>
    <text evidence="8">Binds 1 zinc ion.</text>
</comment>
<comment type="similarity">
    <text evidence="1 8">Belongs to the endoribonuclease YbeY family.</text>
</comment>
<dbReference type="RefSeq" id="WP_380022821.1">
    <property type="nucleotide sequence ID" value="NZ_JBHSHD010000017.1"/>
</dbReference>
<evidence type="ECO:0000256" key="3">
    <source>
        <dbReference type="ARBA" id="ARBA00022722"/>
    </source>
</evidence>
<evidence type="ECO:0000256" key="8">
    <source>
        <dbReference type="HAMAP-Rule" id="MF_00009"/>
    </source>
</evidence>
<accession>A0ABV9R0S5</accession>
<dbReference type="Proteomes" id="UP001595886">
    <property type="component" value="Unassembled WGS sequence"/>
</dbReference>
<keyword evidence="2 8" id="KW-0690">Ribosome biogenesis</keyword>
<dbReference type="EC" id="3.1.-.-" evidence="8"/>
<feature type="binding site" evidence="8">
    <location>
        <position position="135"/>
    </location>
    <ligand>
        <name>Zn(2+)</name>
        <dbReference type="ChEBI" id="CHEBI:29105"/>
        <note>catalytic</note>
    </ligand>
</feature>
<keyword evidence="5 8" id="KW-0255">Endonuclease</keyword>
<dbReference type="InterPro" id="IPR002036">
    <property type="entry name" value="YbeY"/>
</dbReference>
<name>A0ABV9R0S5_9GAMM</name>
<dbReference type="HAMAP" id="MF_00009">
    <property type="entry name" value="Endoribonucl_YbeY"/>
    <property type="match status" value="1"/>
</dbReference>
<keyword evidence="8" id="KW-0963">Cytoplasm</keyword>
<organism evidence="9 10">
    <name type="scientific">Dokdonella ginsengisoli</name>
    <dbReference type="NCBI Taxonomy" id="363846"/>
    <lineage>
        <taxon>Bacteria</taxon>
        <taxon>Pseudomonadati</taxon>
        <taxon>Pseudomonadota</taxon>
        <taxon>Gammaproteobacteria</taxon>
        <taxon>Lysobacterales</taxon>
        <taxon>Rhodanobacteraceae</taxon>
        <taxon>Dokdonella</taxon>
    </lineage>
</organism>
<dbReference type="Pfam" id="PF02130">
    <property type="entry name" value="YbeY"/>
    <property type="match status" value="1"/>
</dbReference>
<keyword evidence="6 8" id="KW-0378">Hydrolase</keyword>
<evidence type="ECO:0000313" key="10">
    <source>
        <dbReference type="Proteomes" id="UP001595886"/>
    </source>
</evidence>
<feature type="binding site" evidence="8">
    <location>
        <position position="139"/>
    </location>
    <ligand>
        <name>Zn(2+)</name>
        <dbReference type="ChEBI" id="CHEBI:29105"/>
        <note>catalytic</note>
    </ligand>
</feature>
<keyword evidence="7 8" id="KW-0862">Zinc</keyword>
<evidence type="ECO:0000256" key="7">
    <source>
        <dbReference type="ARBA" id="ARBA00022833"/>
    </source>
</evidence>
<evidence type="ECO:0000256" key="2">
    <source>
        <dbReference type="ARBA" id="ARBA00022517"/>
    </source>
</evidence>